<sequence length="205" mass="23194">MNFDPILPYVPKGVASILNNTDKAVFEVSVRDCVANDKSIQFCGPVAGSIQYICNLSFHYHAGGEVGAVQDWTPERSDPLKTGQKLVGSPPRDHKWQGSYPVVQAPETRELRLHCPGKAPMPVLATYDPNTEGNWIASRLVKRLEFKHQQALTHKEVPILMGQKFDKTRIFVDLTCGRQQICRHRFYVVNHFKSFDILMGEQLCK</sequence>
<organism evidence="1 2">
    <name type="scientific">Hyaloscypha hepaticicola</name>
    <dbReference type="NCBI Taxonomy" id="2082293"/>
    <lineage>
        <taxon>Eukaryota</taxon>
        <taxon>Fungi</taxon>
        <taxon>Dikarya</taxon>
        <taxon>Ascomycota</taxon>
        <taxon>Pezizomycotina</taxon>
        <taxon>Leotiomycetes</taxon>
        <taxon>Helotiales</taxon>
        <taxon>Hyaloscyphaceae</taxon>
        <taxon>Hyaloscypha</taxon>
    </lineage>
</organism>
<accession>A0A2J6PDM7</accession>
<evidence type="ECO:0000313" key="1">
    <source>
        <dbReference type="EMBL" id="PMD12104.1"/>
    </source>
</evidence>
<dbReference type="AlphaFoldDB" id="A0A2J6PDM7"/>
<proteinExistence type="predicted"/>
<evidence type="ECO:0000313" key="2">
    <source>
        <dbReference type="Proteomes" id="UP000235672"/>
    </source>
</evidence>
<gene>
    <name evidence="1" type="ORF">NA56DRAFT_652732</name>
</gene>
<reference evidence="1 2" key="1">
    <citation type="submission" date="2016-05" db="EMBL/GenBank/DDBJ databases">
        <title>A degradative enzymes factory behind the ericoid mycorrhizal symbiosis.</title>
        <authorList>
            <consortium name="DOE Joint Genome Institute"/>
            <person name="Martino E."/>
            <person name="Morin E."/>
            <person name="Grelet G."/>
            <person name="Kuo A."/>
            <person name="Kohler A."/>
            <person name="Daghino S."/>
            <person name="Barry K."/>
            <person name="Choi C."/>
            <person name="Cichocki N."/>
            <person name="Clum A."/>
            <person name="Copeland A."/>
            <person name="Hainaut M."/>
            <person name="Haridas S."/>
            <person name="Labutti K."/>
            <person name="Lindquist E."/>
            <person name="Lipzen A."/>
            <person name="Khouja H.-R."/>
            <person name="Murat C."/>
            <person name="Ohm R."/>
            <person name="Olson A."/>
            <person name="Spatafora J."/>
            <person name="Veneault-Fourrey C."/>
            <person name="Henrissat B."/>
            <person name="Grigoriev I."/>
            <person name="Martin F."/>
            <person name="Perotto S."/>
        </authorList>
    </citation>
    <scope>NUCLEOTIDE SEQUENCE [LARGE SCALE GENOMIC DNA]</scope>
    <source>
        <strain evidence="1 2">UAMH 7357</strain>
    </source>
</reference>
<name>A0A2J6PDM7_9HELO</name>
<dbReference type="Proteomes" id="UP000235672">
    <property type="component" value="Unassembled WGS sequence"/>
</dbReference>
<dbReference type="OrthoDB" id="3506906at2759"/>
<dbReference type="EMBL" id="KZ613566">
    <property type="protein sequence ID" value="PMD12104.1"/>
    <property type="molecule type" value="Genomic_DNA"/>
</dbReference>
<protein>
    <submittedName>
        <fullName evidence="1">Uncharacterized protein</fullName>
    </submittedName>
</protein>
<keyword evidence="2" id="KW-1185">Reference proteome</keyword>